<dbReference type="InterPro" id="IPR000120">
    <property type="entry name" value="Amidase"/>
</dbReference>
<evidence type="ECO:0000313" key="6">
    <source>
        <dbReference type="Proteomes" id="UP000002173"/>
    </source>
</evidence>
<dbReference type="OMA" id="QPASYCG"/>
<name>A7APP8_BABBO</name>
<evidence type="ECO:0000313" key="5">
    <source>
        <dbReference type="EMBL" id="EDO08532.1"/>
    </source>
</evidence>
<evidence type="ECO:0000259" key="4">
    <source>
        <dbReference type="Pfam" id="PF01425"/>
    </source>
</evidence>
<dbReference type="GeneID" id="5480356"/>
<keyword evidence="3" id="KW-1133">Transmembrane helix</keyword>
<dbReference type="InterPro" id="IPR023631">
    <property type="entry name" value="Amidase_dom"/>
</dbReference>
<sequence>MEKAADSGESDAEANDDHGTHPSRGYTLDPGFDANSGECIAYLAILVHIVCILYAIGFVKGVNGLQPAWLRKSASRSLGLYQGCNKHPRAHSILVPRTSNATHRSILDFLGLLNAKRRSVTENSLIWSYLESRLRNIVMQVPNDDLPKLSGMLKYNSFVHLMDDNNLISQIEQLLKRRNDSMLLFGEPIVVKDNLAIRDVPYSNGSNLLQGYAPSYTARAVELLQHHGALLIGKTAMDEFGVGASTDAALNPYSSKHVAGGSSGGSATAVAGGIVNIAIGTDTGGSIRLPAAYCGCIGYRPSYGLISRQGLSELAGRFDTVGICTRNVDDCIKTLLCIIDEITQDCTDSKASSKVILDLKSMLHNKDTLKQLKVASLDTEILVSKGLLDPEMADNIRKVELNLSKLGVNVVKVPPPELAKIARSYHIYVAAQMASNLQRFADMQYHTQQQHMSTEDMMSQMYPDTRARMQGGVDILQQGYDHENIFKETRDYIHGWMNKHSIFTDLSIMLSPTSAHQAPLKRKTQRDCIKEDLYTTLAPFIGACAIAIPTGMGKDGLPLSAQFTSARFQDALLLEAARAYLDHAGNLIPTN</sequence>
<dbReference type="InParanoid" id="A7APP8"/>
<keyword evidence="3" id="KW-0812">Transmembrane</keyword>
<evidence type="ECO:0000256" key="1">
    <source>
        <dbReference type="ARBA" id="ARBA00009199"/>
    </source>
</evidence>
<comment type="similarity">
    <text evidence="1">Belongs to the amidase family.</text>
</comment>
<comment type="caution">
    <text evidence="5">The sequence shown here is derived from an EMBL/GenBank/DDBJ whole genome shotgun (WGS) entry which is preliminary data.</text>
</comment>
<dbReference type="STRING" id="5865.A7APP8"/>
<organism evidence="5 6">
    <name type="scientific">Babesia bovis</name>
    <dbReference type="NCBI Taxonomy" id="5865"/>
    <lineage>
        <taxon>Eukaryota</taxon>
        <taxon>Sar</taxon>
        <taxon>Alveolata</taxon>
        <taxon>Apicomplexa</taxon>
        <taxon>Aconoidasida</taxon>
        <taxon>Piroplasmida</taxon>
        <taxon>Babesiidae</taxon>
        <taxon>Babesia</taxon>
    </lineage>
</organism>
<dbReference type="GO" id="GO:0050567">
    <property type="term" value="F:glutaminyl-tRNA synthase (glutamine-hydrolyzing) activity"/>
    <property type="evidence" value="ECO:0007669"/>
    <property type="project" value="TreeGrafter"/>
</dbReference>
<feature type="transmembrane region" description="Helical" evidence="3">
    <location>
        <begin position="40"/>
        <end position="62"/>
    </location>
</feature>
<feature type="domain" description="Amidase" evidence="4">
    <location>
        <begin position="154"/>
        <end position="574"/>
    </location>
</feature>
<dbReference type="Gene3D" id="3.90.1300.10">
    <property type="entry name" value="Amidase signature (AS) domain"/>
    <property type="match status" value="1"/>
</dbReference>
<dbReference type="SUPFAM" id="SSF75304">
    <property type="entry name" value="Amidase signature (AS) enzymes"/>
    <property type="match status" value="1"/>
</dbReference>
<evidence type="ECO:0000256" key="2">
    <source>
        <dbReference type="SAM" id="MobiDB-lite"/>
    </source>
</evidence>
<reference evidence="6" key="3">
    <citation type="journal article" date="2021" name="Int. J. Parasitol.">
        <title>Comparative analysis of gene expression between Babesia bovis blood stages and kinetes allowed by improved genome annotation.</title>
        <authorList>
            <person name="Ueti M.W."/>
            <person name="Johnson W.C."/>
            <person name="Kappmeyer L.S."/>
            <person name="Herndon D.R."/>
            <person name="Mousel M.R."/>
            <person name="Reif K.E."/>
            <person name="Taus N.S."/>
            <person name="Ifeonu O.O."/>
            <person name="Silva J.C."/>
            <person name="Suarez C.E."/>
            <person name="Brayton K.A."/>
        </authorList>
    </citation>
    <scope>NUCLEOTIDE SEQUENCE [LARGE SCALE GENOMIC DNA]</scope>
</reference>
<keyword evidence="3" id="KW-0472">Membrane</keyword>
<dbReference type="KEGG" id="bbo:BBOV_III009760"/>
<proteinExistence type="inferred from homology"/>
<reference evidence="5 6" key="1">
    <citation type="journal article" date="2007" name="PLoS Pathog.">
        <title>Genome sequence of Babesia bovis and comparative analysis of apicomplexan hemoprotozoa.</title>
        <authorList>
            <person name="Brayton K.A."/>
            <person name="Lau A.O.T."/>
            <person name="Herndon D.R."/>
            <person name="Hannick L."/>
            <person name="Kappmeyer L.S."/>
            <person name="Berens S.J."/>
            <person name="Bidwell S.L."/>
            <person name="Brown W.C."/>
            <person name="Crabtree J."/>
            <person name="Fadrosh D."/>
            <person name="Feldblum T."/>
            <person name="Forberger H.A."/>
            <person name="Haas B.J."/>
            <person name="Howell J.M."/>
            <person name="Khouri H."/>
            <person name="Koo H."/>
            <person name="Mann D.J."/>
            <person name="Norimine J."/>
            <person name="Paulsen I.T."/>
            <person name="Radune D."/>
            <person name="Ren Q."/>
            <person name="Smith R.K. Jr."/>
            <person name="Suarez C.E."/>
            <person name="White O."/>
            <person name="Wortman J.R."/>
            <person name="Knowles D.P. Jr."/>
            <person name="McElwain T.F."/>
            <person name="Nene V.M."/>
        </authorList>
    </citation>
    <scope>NUCLEOTIDE SEQUENCE [LARGE SCALE GENOMIC DNA]</scope>
    <source>
        <strain evidence="5">T2Bo</strain>
    </source>
</reference>
<dbReference type="AlphaFoldDB" id="A7APP8"/>
<dbReference type="PANTHER" id="PTHR11895:SF7">
    <property type="entry name" value="GLUTAMYL-TRNA(GLN) AMIDOTRANSFERASE SUBUNIT A, MITOCHONDRIAL"/>
    <property type="match status" value="1"/>
</dbReference>
<dbReference type="PANTHER" id="PTHR11895">
    <property type="entry name" value="TRANSAMIDASE"/>
    <property type="match status" value="1"/>
</dbReference>
<dbReference type="RefSeq" id="XP_001612100.1">
    <property type="nucleotide sequence ID" value="XM_001612050.1"/>
</dbReference>
<feature type="region of interest" description="Disordered" evidence="2">
    <location>
        <begin position="1"/>
        <end position="24"/>
    </location>
</feature>
<dbReference type="VEuPathDB" id="PiroplasmaDB:BBOV_III009760"/>
<dbReference type="eggNOG" id="KOG1211">
    <property type="taxonomic scope" value="Eukaryota"/>
</dbReference>
<dbReference type="InterPro" id="IPR020556">
    <property type="entry name" value="Amidase_CS"/>
</dbReference>
<dbReference type="InterPro" id="IPR036928">
    <property type="entry name" value="AS_sf"/>
</dbReference>
<accession>A7APP8</accession>
<dbReference type="PROSITE" id="PS00571">
    <property type="entry name" value="AMIDASES"/>
    <property type="match status" value="1"/>
</dbReference>
<dbReference type="Proteomes" id="UP000002173">
    <property type="component" value="Unassembled WGS sequence"/>
</dbReference>
<dbReference type="EMBL" id="AAXT01000001">
    <property type="protein sequence ID" value="EDO08532.1"/>
    <property type="molecule type" value="Genomic_DNA"/>
</dbReference>
<evidence type="ECO:0000256" key="3">
    <source>
        <dbReference type="SAM" id="Phobius"/>
    </source>
</evidence>
<protein>
    <submittedName>
        <fullName evidence="5">Amidase family protein</fullName>
    </submittedName>
</protein>
<dbReference type="Pfam" id="PF01425">
    <property type="entry name" value="Amidase"/>
    <property type="match status" value="1"/>
</dbReference>
<reference evidence="6" key="2">
    <citation type="journal article" date="2020" name="Data Brief">
        <title>Transcriptome dataset of Babesia bovis life stages within vertebrate and invertebrate hosts.</title>
        <authorList>
            <person name="Ueti M.W."/>
            <person name="Johnson W.C."/>
            <person name="Kappmeyer L.S."/>
            <person name="Herndon D.R."/>
            <person name="Mousel M.R."/>
            <person name="Reif K.E."/>
            <person name="Taus N.S."/>
            <person name="Ifeonu O.O."/>
            <person name="Silva J.C."/>
            <person name="Suarez C.E."/>
            <person name="Brayton K.A."/>
        </authorList>
    </citation>
    <scope>NUCLEOTIDE SEQUENCE [LARGE SCALE GENOMIC DNA]</scope>
</reference>
<gene>
    <name evidence="5" type="ORF">BBOV_III009760</name>
</gene>
<keyword evidence="6" id="KW-1185">Reference proteome</keyword>